<evidence type="ECO:0000313" key="14">
    <source>
        <dbReference type="EMBL" id="KAH6892438.1"/>
    </source>
</evidence>
<dbReference type="GO" id="GO:0098552">
    <property type="term" value="C:side of membrane"/>
    <property type="evidence" value="ECO:0007669"/>
    <property type="project" value="UniProtKB-KW"/>
</dbReference>
<evidence type="ECO:0000256" key="12">
    <source>
        <dbReference type="SAM" id="SignalP"/>
    </source>
</evidence>
<evidence type="ECO:0000256" key="9">
    <source>
        <dbReference type="PROSITE-ProRule" id="PRU01356"/>
    </source>
</evidence>
<proteinExistence type="inferred from homology"/>
<dbReference type="Pfam" id="PF05730">
    <property type="entry name" value="CFEM"/>
    <property type="match status" value="1"/>
</dbReference>
<feature type="transmembrane region" description="Helical" evidence="11">
    <location>
        <begin position="334"/>
        <end position="360"/>
    </location>
</feature>
<feature type="chain" id="PRO_5040326560" description="CFEM domain-containing protein" evidence="12">
    <location>
        <begin position="24"/>
        <end position="361"/>
    </location>
</feature>
<dbReference type="InterPro" id="IPR008427">
    <property type="entry name" value="Extracellular_membr_CFEM_dom"/>
</dbReference>
<dbReference type="OrthoDB" id="3565477at2759"/>
<dbReference type="AlphaFoldDB" id="A0A9P9AR69"/>
<evidence type="ECO:0000256" key="8">
    <source>
        <dbReference type="ARBA" id="ARBA00023288"/>
    </source>
</evidence>
<keyword evidence="5" id="KW-0336">GPI-anchor</keyword>
<keyword evidence="7" id="KW-1015">Disulfide bond</keyword>
<evidence type="ECO:0000256" key="2">
    <source>
        <dbReference type="ARBA" id="ARBA00004613"/>
    </source>
</evidence>
<evidence type="ECO:0000256" key="5">
    <source>
        <dbReference type="ARBA" id="ARBA00022622"/>
    </source>
</evidence>
<accession>A0A9P9AR69</accession>
<evidence type="ECO:0000256" key="6">
    <source>
        <dbReference type="ARBA" id="ARBA00022729"/>
    </source>
</evidence>
<reference evidence="14 15" key="1">
    <citation type="journal article" date="2021" name="Nat. Commun.">
        <title>Genetic determinants of endophytism in the Arabidopsis root mycobiome.</title>
        <authorList>
            <person name="Mesny F."/>
            <person name="Miyauchi S."/>
            <person name="Thiergart T."/>
            <person name="Pickel B."/>
            <person name="Atanasova L."/>
            <person name="Karlsson M."/>
            <person name="Huettel B."/>
            <person name="Barry K.W."/>
            <person name="Haridas S."/>
            <person name="Chen C."/>
            <person name="Bauer D."/>
            <person name="Andreopoulos W."/>
            <person name="Pangilinan J."/>
            <person name="LaButti K."/>
            <person name="Riley R."/>
            <person name="Lipzen A."/>
            <person name="Clum A."/>
            <person name="Drula E."/>
            <person name="Henrissat B."/>
            <person name="Kohler A."/>
            <person name="Grigoriev I.V."/>
            <person name="Martin F.M."/>
            <person name="Hacquard S."/>
        </authorList>
    </citation>
    <scope>NUCLEOTIDE SEQUENCE [LARGE SCALE GENOMIC DNA]</scope>
    <source>
        <strain evidence="14 15">MPI-CAGE-CH-0241</strain>
    </source>
</reference>
<evidence type="ECO:0000256" key="4">
    <source>
        <dbReference type="ARBA" id="ARBA00022525"/>
    </source>
</evidence>
<keyword evidence="6 12" id="KW-0732">Signal</keyword>
<dbReference type="EMBL" id="JAGPYM010000007">
    <property type="protein sequence ID" value="KAH6892438.1"/>
    <property type="molecule type" value="Genomic_DNA"/>
</dbReference>
<keyword evidence="15" id="KW-1185">Reference proteome</keyword>
<evidence type="ECO:0000256" key="1">
    <source>
        <dbReference type="ARBA" id="ARBA00004589"/>
    </source>
</evidence>
<evidence type="ECO:0000313" key="15">
    <source>
        <dbReference type="Proteomes" id="UP000777438"/>
    </source>
</evidence>
<dbReference type="PROSITE" id="PS52012">
    <property type="entry name" value="CFEM"/>
    <property type="match status" value="1"/>
</dbReference>
<evidence type="ECO:0000256" key="10">
    <source>
        <dbReference type="SAM" id="MobiDB-lite"/>
    </source>
</evidence>
<feature type="domain" description="CFEM" evidence="13">
    <location>
        <begin position="1"/>
        <end position="115"/>
    </location>
</feature>
<comment type="caution">
    <text evidence="14">The sequence shown here is derived from an EMBL/GenBank/DDBJ whole genome shotgun (WGS) entry which is preliminary data.</text>
</comment>
<keyword evidence="11" id="KW-0812">Transmembrane</keyword>
<gene>
    <name evidence="14" type="ORF">B0T10DRAFT_605174</name>
</gene>
<protein>
    <recommendedName>
        <fullName evidence="13">CFEM domain-containing protein</fullName>
    </recommendedName>
</protein>
<dbReference type="GO" id="GO:0005576">
    <property type="term" value="C:extracellular region"/>
    <property type="evidence" value="ECO:0007669"/>
    <property type="project" value="UniProtKB-SubCell"/>
</dbReference>
<organism evidence="14 15">
    <name type="scientific">Thelonectria olida</name>
    <dbReference type="NCBI Taxonomy" id="1576542"/>
    <lineage>
        <taxon>Eukaryota</taxon>
        <taxon>Fungi</taxon>
        <taxon>Dikarya</taxon>
        <taxon>Ascomycota</taxon>
        <taxon>Pezizomycotina</taxon>
        <taxon>Sordariomycetes</taxon>
        <taxon>Hypocreomycetidae</taxon>
        <taxon>Hypocreales</taxon>
        <taxon>Nectriaceae</taxon>
        <taxon>Thelonectria</taxon>
    </lineage>
</organism>
<comment type="similarity">
    <text evidence="3">Belongs to the RBT5 family.</text>
</comment>
<feature type="region of interest" description="Disordered" evidence="10">
    <location>
        <begin position="100"/>
        <end position="183"/>
    </location>
</feature>
<feature type="signal peptide" evidence="12">
    <location>
        <begin position="1"/>
        <end position="23"/>
    </location>
</feature>
<comment type="subcellular location">
    <subcellularLocation>
        <location evidence="1">Membrane</location>
        <topology evidence="1">Lipid-anchor</topology>
        <topology evidence="1">GPI-anchor</topology>
    </subcellularLocation>
    <subcellularLocation>
        <location evidence="2">Secreted</location>
    </subcellularLocation>
</comment>
<keyword evidence="8" id="KW-0449">Lipoprotein</keyword>
<sequence>MRAFTPVQLAAAGILSMASVAAAIPICAADCFSKVIAQHPPLDCKLPSMYDCFCDIAEMQGYYIQCVNSDCGSRADSSEAIQFGVELCLEIGYTIAAPTSESTSVTSTGSSDSSTTEESQTSETGESTQNSETGTTQTSEVSETSETTQTGEATETSETTQTETTETSETGEPTATPSLDDEYTTSTIYATKTYTITSCAPTITKCPIGHVTTETVAVTTTVCPKTEKYTVSTVYTTKVHTITACPQTVTKCPVGHVTTETIPVSTTICPLTSTPPKTTAPWPCHGCNSTVTGFSSLTAIITKPSSNPTKHVGSDAPQPTKSSGDSDEDTPKTIAVSLGTSAAVSSFVAIAGAAFAFFGLL</sequence>
<evidence type="ECO:0000256" key="7">
    <source>
        <dbReference type="ARBA" id="ARBA00023157"/>
    </source>
</evidence>
<evidence type="ECO:0000259" key="13">
    <source>
        <dbReference type="PROSITE" id="PS52012"/>
    </source>
</evidence>
<feature type="region of interest" description="Disordered" evidence="10">
    <location>
        <begin position="304"/>
        <end position="332"/>
    </location>
</feature>
<evidence type="ECO:0000256" key="3">
    <source>
        <dbReference type="ARBA" id="ARBA00010031"/>
    </source>
</evidence>
<dbReference type="Proteomes" id="UP000777438">
    <property type="component" value="Unassembled WGS sequence"/>
</dbReference>
<keyword evidence="5" id="KW-0325">Glycoprotein</keyword>
<name>A0A9P9AR69_9HYPO</name>
<evidence type="ECO:0000256" key="11">
    <source>
        <dbReference type="SAM" id="Phobius"/>
    </source>
</evidence>
<keyword evidence="4" id="KW-0964">Secreted</keyword>
<keyword evidence="11" id="KW-0472">Membrane</keyword>
<keyword evidence="11" id="KW-1133">Transmembrane helix</keyword>
<comment type="caution">
    <text evidence="9">Lacks conserved residue(s) required for the propagation of feature annotation.</text>
</comment>